<dbReference type="InterPro" id="IPR004358">
    <property type="entry name" value="Sig_transdc_His_kin-like_C"/>
</dbReference>
<dbReference type="PANTHER" id="PTHR42878:SF15">
    <property type="entry name" value="BACTERIOPHYTOCHROME"/>
    <property type="match status" value="1"/>
</dbReference>
<sequence>MQDRREDTLPARDRFDSDAKRWGVAKVVAIYLSFGAVWMLVNAAWMGSGAGMVQQGLFILLSAGLVAVLVHHLTRKIERVRSMLREGERRFYQLAELLPQPVYEADLDGRITFANRKAFTAFGFTEEDFAQGINILKAVAPHDQDRVNHNRAGLLAGVHTPGTATQYTVRRKDGSTFPAIVCTAPLFRKGSPVGTCGVVADISEQKQREAEISRLNLELEQRVQERTAELASALKHMESFSYSISHDLRAPLCAIEGFSRVLIEDFDEQLPPRMLLYLQRISHNVHRMASLIDDILAFSRYSLAPLQKRTVQITNLARAILDDLLNGQENRRIHVTIGDLPQCEADPALLHQVLFNLLENALKYSRYCDPAHVEVNVLLDGPTPVYFVRDNGAGFDMEYAHKLFDVFERLHGQDEFEGTGVGLAIVKNIIQRHGGEVWAEGAVGQGSTFYFTLAPASDCRSCQSS</sequence>
<dbReference type="CDD" id="cd00082">
    <property type="entry name" value="HisKA"/>
    <property type="match status" value="1"/>
</dbReference>
<dbReference type="Gene3D" id="3.30.565.10">
    <property type="entry name" value="Histidine kinase-like ATPase, C-terminal domain"/>
    <property type="match status" value="1"/>
</dbReference>
<dbReference type="SMART" id="SM00387">
    <property type="entry name" value="HATPase_c"/>
    <property type="match status" value="1"/>
</dbReference>
<keyword evidence="4" id="KW-0808">Transferase</keyword>
<dbReference type="SUPFAM" id="SSF55785">
    <property type="entry name" value="PYP-like sensor domain (PAS domain)"/>
    <property type="match status" value="1"/>
</dbReference>
<feature type="transmembrane region" description="Helical" evidence="7">
    <location>
        <begin position="53"/>
        <end position="73"/>
    </location>
</feature>
<dbReference type="EMBL" id="BSDS01000001">
    <property type="protein sequence ID" value="GLI36782.1"/>
    <property type="molecule type" value="Genomic_DNA"/>
</dbReference>
<feature type="domain" description="PAS" evidence="9">
    <location>
        <begin position="87"/>
        <end position="147"/>
    </location>
</feature>
<feature type="transmembrane region" description="Helical" evidence="7">
    <location>
        <begin position="21"/>
        <end position="41"/>
    </location>
</feature>
<dbReference type="PROSITE" id="PS50112">
    <property type="entry name" value="PAS"/>
    <property type="match status" value="1"/>
</dbReference>
<dbReference type="InterPro" id="IPR036097">
    <property type="entry name" value="HisK_dim/P_sf"/>
</dbReference>
<dbReference type="SMART" id="SM00388">
    <property type="entry name" value="HisKA"/>
    <property type="match status" value="1"/>
</dbReference>
<dbReference type="FunFam" id="1.10.287.130:FF:000101">
    <property type="entry name" value="Sensor histidine kinase"/>
    <property type="match status" value="1"/>
</dbReference>
<accession>A0A9W6FXT5</accession>
<dbReference type="GO" id="GO:0006355">
    <property type="term" value="P:regulation of DNA-templated transcription"/>
    <property type="evidence" value="ECO:0007669"/>
    <property type="project" value="InterPro"/>
</dbReference>
<evidence type="ECO:0000256" key="1">
    <source>
        <dbReference type="ARBA" id="ARBA00000085"/>
    </source>
</evidence>
<reference evidence="11" key="1">
    <citation type="submission" date="2022-12" db="EMBL/GenBank/DDBJ databases">
        <title>Reference genome sequencing for broad-spectrum identification of bacterial and archaeal isolates by mass spectrometry.</title>
        <authorList>
            <person name="Sekiguchi Y."/>
            <person name="Tourlousse D.M."/>
        </authorList>
    </citation>
    <scope>NUCLEOTIDE SEQUENCE</scope>
    <source>
        <strain evidence="11">H2</strain>
    </source>
</reference>
<evidence type="ECO:0000256" key="2">
    <source>
        <dbReference type="ARBA" id="ARBA00012438"/>
    </source>
</evidence>
<feature type="domain" description="Histidine kinase" evidence="8">
    <location>
        <begin position="243"/>
        <end position="457"/>
    </location>
</feature>
<dbReference type="InterPro" id="IPR003661">
    <property type="entry name" value="HisK_dim/P_dom"/>
</dbReference>
<keyword evidence="7" id="KW-0812">Transmembrane</keyword>
<dbReference type="InterPro" id="IPR005467">
    <property type="entry name" value="His_kinase_dom"/>
</dbReference>
<dbReference type="PROSITE" id="PS50113">
    <property type="entry name" value="PAC"/>
    <property type="match status" value="1"/>
</dbReference>
<gene>
    <name evidence="11" type="ORF">GHYDROH2_02830</name>
</gene>
<dbReference type="InterPro" id="IPR036890">
    <property type="entry name" value="HATPase_C_sf"/>
</dbReference>
<name>A0A9W6FXT5_9BACT</name>
<keyword evidence="6 7" id="KW-0472">Membrane</keyword>
<dbReference type="SUPFAM" id="SSF47384">
    <property type="entry name" value="Homodimeric domain of signal transducing histidine kinase"/>
    <property type="match status" value="1"/>
</dbReference>
<organism evidence="11 12">
    <name type="scientific">Geobacter hydrogenophilus</name>
    <dbReference type="NCBI Taxonomy" id="40983"/>
    <lineage>
        <taxon>Bacteria</taxon>
        <taxon>Pseudomonadati</taxon>
        <taxon>Thermodesulfobacteriota</taxon>
        <taxon>Desulfuromonadia</taxon>
        <taxon>Geobacterales</taxon>
        <taxon>Geobacteraceae</taxon>
        <taxon>Geobacter</taxon>
    </lineage>
</organism>
<dbReference type="InterPro" id="IPR013767">
    <property type="entry name" value="PAS_fold"/>
</dbReference>
<dbReference type="Proteomes" id="UP001144352">
    <property type="component" value="Unassembled WGS sequence"/>
</dbReference>
<dbReference type="GO" id="GO:0000155">
    <property type="term" value="F:phosphorelay sensor kinase activity"/>
    <property type="evidence" value="ECO:0007669"/>
    <property type="project" value="InterPro"/>
</dbReference>
<dbReference type="InterPro" id="IPR003594">
    <property type="entry name" value="HATPase_dom"/>
</dbReference>
<dbReference type="SMART" id="SM00091">
    <property type="entry name" value="PAS"/>
    <property type="match status" value="1"/>
</dbReference>
<evidence type="ECO:0000256" key="3">
    <source>
        <dbReference type="ARBA" id="ARBA00022553"/>
    </source>
</evidence>
<keyword evidence="12" id="KW-1185">Reference proteome</keyword>
<evidence type="ECO:0000259" key="9">
    <source>
        <dbReference type="PROSITE" id="PS50112"/>
    </source>
</evidence>
<dbReference type="GO" id="GO:0016020">
    <property type="term" value="C:membrane"/>
    <property type="evidence" value="ECO:0007669"/>
    <property type="project" value="UniProtKB-SubCell"/>
</dbReference>
<dbReference type="EC" id="2.7.13.3" evidence="2"/>
<comment type="caution">
    <text evidence="11">The sequence shown here is derived from an EMBL/GenBank/DDBJ whole genome shotgun (WGS) entry which is preliminary data.</text>
</comment>
<keyword evidence="3" id="KW-0597">Phosphoprotein</keyword>
<dbReference type="GO" id="GO:0000156">
    <property type="term" value="F:phosphorelay response regulator activity"/>
    <property type="evidence" value="ECO:0007669"/>
    <property type="project" value="TreeGrafter"/>
</dbReference>
<proteinExistence type="predicted"/>
<dbReference type="Gene3D" id="3.30.450.20">
    <property type="entry name" value="PAS domain"/>
    <property type="match status" value="1"/>
</dbReference>
<dbReference type="AlphaFoldDB" id="A0A9W6FXT5"/>
<dbReference type="NCBIfam" id="TIGR00229">
    <property type="entry name" value="sensory_box"/>
    <property type="match status" value="1"/>
</dbReference>
<keyword evidence="5" id="KW-0418">Kinase</keyword>
<dbReference type="InterPro" id="IPR050351">
    <property type="entry name" value="BphY/WalK/GraS-like"/>
</dbReference>
<dbReference type="Pfam" id="PF00989">
    <property type="entry name" value="PAS"/>
    <property type="match status" value="1"/>
</dbReference>
<protein>
    <recommendedName>
        <fullName evidence="2">histidine kinase</fullName>
        <ecNumber evidence="2">2.7.13.3</ecNumber>
    </recommendedName>
</protein>
<evidence type="ECO:0000259" key="8">
    <source>
        <dbReference type="PROSITE" id="PS50109"/>
    </source>
</evidence>
<dbReference type="FunFam" id="3.30.565.10:FF:000006">
    <property type="entry name" value="Sensor histidine kinase WalK"/>
    <property type="match status" value="1"/>
</dbReference>
<dbReference type="CDD" id="cd00130">
    <property type="entry name" value="PAS"/>
    <property type="match status" value="1"/>
</dbReference>
<dbReference type="Gene3D" id="1.10.287.130">
    <property type="match status" value="1"/>
</dbReference>
<dbReference type="GO" id="GO:0030295">
    <property type="term" value="F:protein kinase activator activity"/>
    <property type="evidence" value="ECO:0007669"/>
    <property type="project" value="TreeGrafter"/>
</dbReference>
<dbReference type="InterPro" id="IPR000014">
    <property type="entry name" value="PAS"/>
</dbReference>
<evidence type="ECO:0000256" key="4">
    <source>
        <dbReference type="ARBA" id="ARBA00022679"/>
    </source>
</evidence>
<dbReference type="InterPro" id="IPR000700">
    <property type="entry name" value="PAS-assoc_C"/>
</dbReference>
<feature type="domain" description="PAC" evidence="10">
    <location>
        <begin position="163"/>
        <end position="214"/>
    </location>
</feature>
<dbReference type="Pfam" id="PF02518">
    <property type="entry name" value="HATPase_c"/>
    <property type="match status" value="1"/>
</dbReference>
<dbReference type="SMART" id="SM00086">
    <property type="entry name" value="PAC"/>
    <property type="match status" value="1"/>
</dbReference>
<dbReference type="PANTHER" id="PTHR42878">
    <property type="entry name" value="TWO-COMPONENT HISTIDINE KINASE"/>
    <property type="match status" value="1"/>
</dbReference>
<dbReference type="SUPFAM" id="SSF55874">
    <property type="entry name" value="ATPase domain of HSP90 chaperone/DNA topoisomerase II/histidine kinase"/>
    <property type="match status" value="1"/>
</dbReference>
<dbReference type="GO" id="GO:0007234">
    <property type="term" value="P:osmosensory signaling via phosphorelay pathway"/>
    <property type="evidence" value="ECO:0007669"/>
    <property type="project" value="TreeGrafter"/>
</dbReference>
<dbReference type="Pfam" id="PF00512">
    <property type="entry name" value="HisKA"/>
    <property type="match status" value="1"/>
</dbReference>
<dbReference type="InterPro" id="IPR035965">
    <property type="entry name" value="PAS-like_dom_sf"/>
</dbReference>
<evidence type="ECO:0000313" key="11">
    <source>
        <dbReference type="EMBL" id="GLI36782.1"/>
    </source>
</evidence>
<evidence type="ECO:0000256" key="6">
    <source>
        <dbReference type="ARBA" id="ARBA00023136"/>
    </source>
</evidence>
<evidence type="ECO:0000313" key="12">
    <source>
        <dbReference type="Proteomes" id="UP001144352"/>
    </source>
</evidence>
<dbReference type="PRINTS" id="PR00344">
    <property type="entry name" value="BCTRLSENSOR"/>
</dbReference>
<evidence type="ECO:0000256" key="5">
    <source>
        <dbReference type="ARBA" id="ARBA00022777"/>
    </source>
</evidence>
<dbReference type="RefSeq" id="WP_214186991.1">
    <property type="nucleotide sequence ID" value="NZ_BSDS01000001.1"/>
</dbReference>
<comment type="catalytic activity">
    <reaction evidence="1">
        <text>ATP + protein L-histidine = ADP + protein N-phospho-L-histidine.</text>
        <dbReference type="EC" id="2.7.13.3"/>
    </reaction>
</comment>
<evidence type="ECO:0000259" key="10">
    <source>
        <dbReference type="PROSITE" id="PS50113"/>
    </source>
</evidence>
<keyword evidence="7" id="KW-1133">Transmembrane helix</keyword>
<evidence type="ECO:0000256" key="7">
    <source>
        <dbReference type="SAM" id="Phobius"/>
    </source>
</evidence>
<dbReference type="PROSITE" id="PS50109">
    <property type="entry name" value="HIS_KIN"/>
    <property type="match status" value="1"/>
</dbReference>
<dbReference type="InterPro" id="IPR001610">
    <property type="entry name" value="PAC"/>
</dbReference>